<reference evidence="3" key="1">
    <citation type="journal article" date="2019" name="Int. J. Syst. Evol. Microbiol.">
        <title>The Global Catalogue of Microorganisms (GCM) 10K type strain sequencing project: providing services to taxonomists for standard genome sequencing and annotation.</title>
        <authorList>
            <consortium name="The Broad Institute Genomics Platform"/>
            <consortium name="The Broad Institute Genome Sequencing Center for Infectious Disease"/>
            <person name="Wu L."/>
            <person name="Ma J."/>
        </authorList>
    </citation>
    <scope>NUCLEOTIDE SEQUENCE [LARGE SCALE GENOMIC DNA]</scope>
    <source>
        <strain evidence="3">CGMCC 1.16275</strain>
    </source>
</reference>
<evidence type="ECO:0000313" key="2">
    <source>
        <dbReference type="EMBL" id="MFC7332855.1"/>
    </source>
</evidence>
<evidence type="ECO:0000313" key="3">
    <source>
        <dbReference type="Proteomes" id="UP001596456"/>
    </source>
</evidence>
<organism evidence="2 3">
    <name type="scientific">Rhodocista pekingensis</name>
    <dbReference type="NCBI Taxonomy" id="201185"/>
    <lineage>
        <taxon>Bacteria</taxon>
        <taxon>Pseudomonadati</taxon>
        <taxon>Pseudomonadota</taxon>
        <taxon>Alphaproteobacteria</taxon>
        <taxon>Rhodospirillales</taxon>
        <taxon>Azospirillaceae</taxon>
        <taxon>Rhodocista</taxon>
    </lineage>
</organism>
<feature type="region of interest" description="Disordered" evidence="1">
    <location>
        <begin position="48"/>
        <end position="103"/>
    </location>
</feature>
<comment type="caution">
    <text evidence="2">The sequence shown here is derived from an EMBL/GenBank/DDBJ whole genome shotgun (WGS) entry which is preliminary data.</text>
</comment>
<protein>
    <submittedName>
        <fullName evidence="2">Uncharacterized protein</fullName>
    </submittedName>
</protein>
<dbReference type="EMBL" id="JBHTCM010000007">
    <property type="protein sequence ID" value="MFC7332855.1"/>
    <property type="molecule type" value="Genomic_DNA"/>
</dbReference>
<accession>A0ABW2KU54</accession>
<proteinExistence type="predicted"/>
<sequence length="158" mass="16537">MPFMDRESFIALLDSLGDPDDAKALEAARTVHRRMVDAGVGWDALLVPAPRADGDEGDGDAGDGLDLDLDDAGVDDAGVDDTGGDGADTSGAEAGGRAGGPEDQALIDRLLADYALSEQTRQELTDLRKDIAAGEFGPADSRYVRQLARRLKPRAGGR</sequence>
<keyword evidence="3" id="KW-1185">Reference proteome</keyword>
<dbReference type="Proteomes" id="UP001596456">
    <property type="component" value="Unassembled WGS sequence"/>
</dbReference>
<evidence type="ECO:0000256" key="1">
    <source>
        <dbReference type="SAM" id="MobiDB-lite"/>
    </source>
</evidence>
<feature type="compositionally biased region" description="Acidic residues" evidence="1">
    <location>
        <begin position="55"/>
        <end position="83"/>
    </location>
</feature>
<name>A0ABW2KU54_9PROT</name>
<dbReference type="RefSeq" id="WP_377357565.1">
    <property type="nucleotide sequence ID" value="NZ_JBHTCM010000007.1"/>
</dbReference>
<gene>
    <name evidence="2" type="ORF">ACFQPS_06740</name>
</gene>